<protein>
    <submittedName>
        <fullName evidence="2">Uncharacterized protein</fullName>
    </submittedName>
</protein>
<feature type="compositionally biased region" description="Polar residues" evidence="1">
    <location>
        <begin position="247"/>
        <end position="258"/>
    </location>
</feature>
<comment type="caution">
    <text evidence="2">The sequence shown here is derived from an EMBL/GenBank/DDBJ whole genome shotgun (WGS) entry which is preliminary data.</text>
</comment>
<evidence type="ECO:0000313" key="2">
    <source>
        <dbReference type="EMBL" id="CAB9510989.1"/>
    </source>
</evidence>
<feature type="compositionally biased region" description="Polar residues" evidence="1">
    <location>
        <begin position="191"/>
        <end position="207"/>
    </location>
</feature>
<feature type="region of interest" description="Disordered" evidence="1">
    <location>
        <begin position="1"/>
        <end position="39"/>
    </location>
</feature>
<dbReference type="AlphaFoldDB" id="A0A9N8E1G4"/>
<feature type="compositionally biased region" description="Polar residues" evidence="1">
    <location>
        <begin position="169"/>
        <end position="184"/>
    </location>
</feature>
<feature type="compositionally biased region" description="Polar residues" evidence="1">
    <location>
        <begin position="216"/>
        <end position="235"/>
    </location>
</feature>
<proteinExistence type="predicted"/>
<keyword evidence="3" id="KW-1185">Reference proteome</keyword>
<organism evidence="2 3">
    <name type="scientific">Seminavis robusta</name>
    <dbReference type="NCBI Taxonomy" id="568900"/>
    <lineage>
        <taxon>Eukaryota</taxon>
        <taxon>Sar</taxon>
        <taxon>Stramenopiles</taxon>
        <taxon>Ochrophyta</taxon>
        <taxon>Bacillariophyta</taxon>
        <taxon>Bacillariophyceae</taxon>
        <taxon>Bacillariophycidae</taxon>
        <taxon>Naviculales</taxon>
        <taxon>Naviculaceae</taxon>
        <taxon>Seminavis</taxon>
    </lineage>
</organism>
<evidence type="ECO:0000313" key="3">
    <source>
        <dbReference type="Proteomes" id="UP001153069"/>
    </source>
</evidence>
<feature type="region of interest" description="Disordered" evidence="1">
    <location>
        <begin position="165"/>
        <end position="268"/>
    </location>
</feature>
<accession>A0A9N8E1G4</accession>
<name>A0A9N8E1G4_9STRA</name>
<evidence type="ECO:0000256" key="1">
    <source>
        <dbReference type="SAM" id="MobiDB-lite"/>
    </source>
</evidence>
<gene>
    <name evidence="2" type="ORF">SEMRO_462_G148010.1</name>
</gene>
<reference evidence="2" key="1">
    <citation type="submission" date="2020-06" db="EMBL/GenBank/DDBJ databases">
        <authorList>
            <consortium name="Plant Systems Biology data submission"/>
        </authorList>
    </citation>
    <scope>NUCLEOTIDE SEQUENCE</scope>
    <source>
        <strain evidence="2">D6</strain>
    </source>
</reference>
<sequence length="501" mass="55107">MKKGGVVESPAKRSRTGSFTKDEQDKIKTPKMPPAMFVPKDDSAMDIDYSQLLQDSAPTAFGVSSSTSLGGMGSVGHGIFGKGFGGSFDGGANLGGALGRLGCAEKDWKLPDNVPRGTIYSAPDWDAADSEATRRAKMYDEAQKKMQIQYEEEEREEQRLFEEFKRQKASGSSMGRSPMESQKPNPMPHQHQPTTQFYHQQQGQGKHNYQPDFPQQHASHVQKQHPFSQQHSTPYSAYGSMERRGSGNDNFSRSSNYSHYGPAGNNRMNLDASTVVTASTASTTKSGSTRSSNSTFSSGGSSGMFLPQNRPSFGSAPFQSSTLGPDPTVQQQQAPSSHATVPKHELYTFFGRKPRRKQLSNDDYMWWNNGAKPHELRFTAVFQDPLTGEVFHSGKYGDHKFYDVVKGTSLEGKEIEMVWYTKKNLAEHGAAARCVDCLRYRDALKEGSQAVQALTLVGTSTPYTQEQAPGTPPVPHDILEKLTTSQKRIQDFLAGMGMAPP</sequence>
<feature type="region of interest" description="Disordered" evidence="1">
    <location>
        <begin position="280"/>
        <end position="341"/>
    </location>
</feature>
<dbReference type="EMBL" id="CAICTM010000461">
    <property type="protein sequence ID" value="CAB9510989.1"/>
    <property type="molecule type" value="Genomic_DNA"/>
</dbReference>
<feature type="compositionally biased region" description="Polar residues" evidence="1">
    <location>
        <begin position="309"/>
        <end position="339"/>
    </location>
</feature>
<feature type="compositionally biased region" description="Low complexity" evidence="1">
    <location>
        <begin position="280"/>
        <end position="299"/>
    </location>
</feature>
<dbReference type="Proteomes" id="UP001153069">
    <property type="component" value="Unassembled WGS sequence"/>
</dbReference>
<dbReference type="OrthoDB" id="48938at2759"/>